<keyword evidence="2" id="KW-1133">Transmembrane helix</keyword>
<name>A0AAN8ERV2_9EURO</name>
<feature type="compositionally biased region" description="Basic and acidic residues" evidence="1">
    <location>
        <begin position="649"/>
        <end position="661"/>
    </location>
</feature>
<proteinExistence type="predicted"/>
<dbReference type="AlphaFoldDB" id="A0AAN8ERV2"/>
<reference evidence="3 4" key="1">
    <citation type="submission" date="2022-12" db="EMBL/GenBank/DDBJ databases">
        <title>Genomic features and morphological characterization of a novel Knufia sp. strain isolated from spacecraft assembly facility.</title>
        <authorList>
            <person name="Teixeira M."/>
            <person name="Chander A.M."/>
            <person name="Stajich J.E."/>
            <person name="Venkateswaran K."/>
        </authorList>
    </citation>
    <scope>NUCLEOTIDE SEQUENCE [LARGE SCALE GENOMIC DNA]</scope>
    <source>
        <strain evidence="3 4">FJI-L2-BK-P2</strain>
    </source>
</reference>
<feature type="compositionally biased region" description="Basic and acidic residues" evidence="1">
    <location>
        <begin position="619"/>
        <end position="642"/>
    </location>
</feature>
<protein>
    <submittedName>
        <fullName evidence="3">Uncharacterized protein</fullName>
    </submittedName>
</protein>
<accession>A0AAN8ERV2</accession>
<sequence>MQGISRAIDRALDNAISPWKLCRPAGNFKVWSIERRRDSYATETVPRCKIGSCSIHDWRLSDDYSLELASVPIITGQDAFRTGLSVGSPDVLKRLFEDMEIPISVLSSFLNNRIQFTIFPSQKAGKAVHLLNFRQWAIAWNCDAAKGSSKAILLWMGGSWAKLGIERHVKPFLGDIAETRINHHSPGLLGVLLCARNVAESLADLDEEAFRTERRLRQLIQDGQLKQEDELGRLSAAHGWLFARSIRERSRLSAASSFLEYATSHRPSLDPNRAPASRAADLEALQLLTKSLLAQAAKLGEESNMHLSTIYNLIAQRDQATNLAIAAASREIALQSKVDQENSLEIAQASKKIAEESRKDSNAMKMIAIVTMVYLPGTFVATCFSMGIFQWTARASDVVSPRIWVYFLFTAVLTILTIGGFVGWTWWQDRYFPQDNVEALSLRHSAKFDSPGSRPAAPKETIRTNTRTASMVQSALIEPPKKSPLINVASVDAEKSDGVQSVSQPAGTTQPPPLLGPLTLGGVPRSVSPFQNMNRRSELPRRHLRQRSVSIRSISPPDTTLVKYNGPPFTTSALARHALRSQTRSRSRSRSRSRTRSFDRDFRLQMRHGQSRSSSSDSLPDKRYTARARSRERAQPHGDRAYPYRSRSRSVDRGYRYENRNRSRSRSRTRLGSIIFFPDESTAEHKTHDSNAVCPESVITTIRQSHNVVELDTSSQPEPEPEPEPGLSSDSYLDIRLLGGTRYTFAALLRDRKTLFL</sequence>
<keyword evidence="2" id="KW-0472">Membrane</keyword>
<organism evidence="3 4">
    <name type="scientific">Knufia fluminis</name>
    <dbReference type="NCBI Taxonomy" id="191047"/>
    <lineage>
        <taxon>Eukaryota</taxon>
        <taxon>Fungi</taxon>
        <taxon>Dikarya</taxon>
        <taxon>Ascomycota</taxon>
        <taxon>Pezizomycotina</taxon>
        <taxon>Eurotiomycetes</taxon>
        <taxon>Chaetothyriomycetidae</taxon>
        <taxon>Chaetothyriales</taxon>
        <taxon>Trichomeriaceae</taxon>
        <taxon>Knufia</taxon>
    </lineage>
</organism>
<dbReference type="Gene3D" id="1.20.58.340">
    <property type="entry name" value="Magnesium transport protein CorA, transmembrane region"/>
    <property type="match status" value="1"/>
</dbReference>
<feature type="region of interest" description="Disordered" evidence="1">
    <location>
        <begin position="496"/>
        <end position="666"/>
    </location>
</feature>
<feature type="region of interest" description="Disordered" evidence="1">
    <location>
        <begin position="710"/>
        <end position="731"/>
    </location>
</feature>
<feature type="compositionally biased region" description="Polar residues" evidence="1">
    <location>
        <begin position="547"/>
        <end position="558"/>
    </location>
</feature>
<feature type="compositionally biased region" description="Basic residues" evidence="1">
    <location>
        <begin position="577"/>
        <end position="595"/>
    </location>
</feature>
<dbReference type="EMBL" id="JAKLMC020000003">
    <property type="protein sequence ID" value="KAK5957488.1"/>
    <property type="molecule type" value="Genomic_DNA"/>
</dbReference>
<evidence type="ECO:0000313" key="3">
    <source>
        <dbReference type="EMBL" id="KAK5957488.1"/>
    </source>
</evidence>
<feature type="transmembrane region" description="Helical" evidence="2">
    <location>
        <begin position="367"/>
        <end position="391"/>
    </location>
</feature>
<comment type="caution">
    <text evidence="3">The sequence shown here is derived from an EMBL/GenBank/DDBJ whole genome shotgun (WGS) entry which is preliminary data.</text>
</comment>
<dbReference type="Proteomes" id="UP001316803">
    <property type="component" value="Unassembled WGS sequence"/>
</dbReference>
<evidence type="ECO:0000313" key="4">
    <source>
        <dbReference type="Proteomes" id="UP001316803"/>
    </source>
</evidence>
<gene>
    <name evidence="3" type="ORF">OHC33_001863</name>
</gene>
<feature type="transmembrane region" description="Helical" evidence="2">
    <location>
        <begin position="403"/>
        <end position="427"/>
    </location>
</feature>
<keyword evidence="2" id="KW-0812">Transmembrane</keyword>
<evidence type="ECO:0000256" key="1">
    <source>
        <dbReference type="SAM" id="MobiDB-lite"/>
    </source>
</evidence>
<evidence type="ECO:0000256" key="2">
    <source>
        <dbReference type="SAM" id="Phobius"/>
    </source>
</evidence>
<keyword evidence="4" id="KW-1185">Reference proteome</keyword>